<keyword evidence="4" id="KW-1185">Reference proteome</keyword>
<dbReference type="Proteomes" id="UP000708298">
    <property type="component" value="Unassembled WGS sequence"/>
</dbReference>
<dbReference type="InterPro" id="IPR031304">
    <property type="entry name" value="SLT_2"/>
</dbReference>
<dbReference type="GO" id="GO:0009253">
    <property type="term" value="P:peptidoglycan catabolic process"/>
    <property type="evidence" value="ECO:0007669"/>
    <property type="project" value="TreeGrafter"/>
</dbReference>
<dbReference type="InterPro" id="IPR023346">
    <property type="entry name" value="Lysozyme-like_dom_sf"/>
</dbReference>
<organism evidence="3 4">
    <name type="scientific">Acidisoma silvae</name>
    <dbReference type="NCBI Taxonomy" id="2802396"/>
    <lineage>
        <taxon>Bacteria</taxon>
        <taxon>Pseudomonadati</taxon>
        <taxon>Pseudomonadota</taxon>
        <taxon>Alphaproteobacteria</taxon>
        <taxon>Acetobacterales</taxon>
        <taxon>Acidocellaceae</taxon>
        <taxon>Acidisoma</taxon>
    </lineage>
</organism>
<dbReference type="PANTHER" id="PTHR30163:SF8">
    <property type="entry name" value="LYTIC MUREIN TRANSGLYCOSYLASE"/>
    <property type="match status" value="1"/>
</dbReference>
<dbReference type="EMBL" id="JAESVB010000005">
    <property type="protein sequence ID" value="MCB8876143.1"/>
    <property type="molecule type" value="Genomic_DNA"/>
</dbReference>
<evidence type="ECO:0000259" key="2">
    <source>
        <dbReference type="Pfam" id="PF13406"/>
    </source>
</evidence>
<dbReference type="CDD" id="cd13399">
    <property type="entry name" value="Slt35-like"/>
    <property type="match status" value="1"/>
</dbReference>
<dbReference type="SUPFAM" id="SSF53955">
    <property type="entry name" value="Lysozyme-like"/>
    <property type="match status" value="1"/>
</dbReference>
<dbReference type="NCBIfam" id="TIGR02283">
    <property type="entry name" value="MltB_2"/>
    <property type="match status" value="1"/>
</dbReference>
<feature type="domain" description="Transglycosylase SLT" evidence="2">
    <location>
        <begin position="32"/>
        <end position="322"/>
    </location>
</feature>
<comment type="caution">
    <text evidence="3">The sequence shown here is derived from an EMBL/GenBank/DDBJ whole genome shotgun (WGS) entry which is preliminary data.</text>
</comment>
<gene>
    <name evidence="3" type="ORF">ASILVAE211_13200</name>
</gene>
<evidence type="ECO:0000313" key="3">
    <source>
        <dbReference type="EMBL" id="MCB8876143.1"/>
    </source>
</evidence>
<dbReference type="RefSeq" id="WP_227321801.1">
    <property type="nucleotide sequence ID" value="NZ_JAESVB010000005.1"/>
</dbReference>
<protein>
    <submittedName>
        <fullName evidence="3">Lytic murein transglycosylase</fullName>
    </submittedName>
</protein>
<evidence type="ECO:0000313" key="4">
    <source>
        <dbReference type="Proteomes" id="UP000708298"/>
    </source>
</evidence>
<dbReference type="GO" id="GO:0008933">
    <property type="term" value="F:peptidoglycan lytic transglycosylase activity"/>
    <property type="evidence" value="ECO:0007669"/>
    <property type="project" value="TreeGrafter"/>
</dbReference>
<dbReference type="InterPro" id="IPR011970">
    <property type="entry name" value="MltB_2"/>
</dbReference>
<keyword evidence="1" id="KW-0732">Signal</keyword>
<reference evidence="3" key="2">
    <citation type="submission" date="2021-01" db="EMBL/GenBank/DDBJ databases">
        <authorList>
            <person name="Mieszkin S."/>
            <person name="Pouder E."/>
            <person name="Alain K."/>
        </authorList>
    </citation>
    <scope>NUCLEOTIDE SEQUENCE</scope>
    <source>
        <strain evidence="3">HW T2.11</strain>
    </source>
</reference>
<dbReference type="PANTHER" id="PTHR30163">
    <property type="entry name" value="MEMBRANE-BOUND LYTIC MUREIN TRANSGLYCOSYLASE B"/>
    <property type="match status" value="1"/>
</dbReference>
<name>A0A963YTM9_9PROT</name>
<dbReference type="Gene3D" id="1.10.530.10">
    <property type="match status" value="1"/>
</dbReference>
<dbReference type="AlphaFoldDB" id="A0A963YTM9"/>
<reference evidence="3" key="1">
    <citation type="journal article" date="2021" name="Microorganisms">
        <title>Acidisoma silvae sp. nov. and Acidisomacellulosilytica sp. nov., Two Acidophilic Bacteria Isolated from Decaying Wood, Hydrolyzing Cellulose and Producing Poly-3-hydroxybutyrate.</title>
        <authorList>
            <person name="Mieszkin S."/>
            <person name="Pouder E."/>
            <person name="Uroz S."/>
            <person name="Simon-Colin C."/>
            <person name="Alain K."/>
        </authorList>
    </citation>
    <scope>NUCLEOTIDE SEQUENCE</scope>
    <source>
        <strain evidence="3">HW T2.11</strain>
    </source>
</reference>
<sequence length="327" mass="34942">MRRRTLLHAIPAASATLLLGSEGAAMAATGSFQSFLVEVDRLAAGQGVSYATRRAALVGLQPNSDVIRLDNYQPEFTQTWAQYSAKRLSTARVAAGQQKYAQSQQVLAAIRTEYGVDPGVILGIWGLETNYGSYTGGFSVVQALATLGWTSHRPAYFRSELIAALRIIDSGAVSPQGMTGSYAGAMGQPQFMPSVYLKLAVSFSGQGRPNIWTDIPDSLASIGNYLHVSGWKQGLPWGEQVILGPGVDAPAIDPDQAMPLSQFLSMGVRRLPGHPYAPSTLPTRLIQPDGAGGAAYLVYPNYKAIRRYNPSDFYALSVGLLGNLVTA</sequence>
<proteinExistence type="predicted"/>
<feature type="chain" id="PRO_5037350248" evidence="1">
    <location>
        <begin position="28"/>
        <end position="327"/>
    </location>
</feature>
<evidence type="ECO:0000256" key="1">
    <source>
        <dbReference type="SAM" id="SignalP"/>
    </source>
</evidence>
<feature type="signal peptide" evidence="1">
    <location>
        <begin position="1"/>
        <end position="27"/>
    </location>
</feature>
<dbReference type="Pfam" id="PF13406">
    <property type="entry name" value="SLT_2"/>
    <property type="match status" value="1"/>
</dbReference>
<dbReference type="InterPro" id="IPR043426">
    <property type="entry name" value="MltB-like"/>
</dbReference>
<accession>A0A963YTM9</accession>
<dbReference type="Gene3D" id="1.10.8.350">
    <property type="entry name" value="Bacterial muramidase"/>
    <property type="match status" value="1"/>
</dbReference>